<evidence type="ECO:0000256" key="7">
    <source>
        <dbReference type="ARBA" id="ARBA00022840"/>
    </source>
</evidence>
<reference evidence="15 16" key="1">
    <citation type="journal article" date="2008" name="BMC Microbiol.">
        <title>Complete genome sequence of Treponema pallidum ssp. pallidum strain SS14 determined with oligonucleotide arrays.</title>
        <authorList>
            <person name="Matejkova P."/>
            <person name="Strouhal M."/>
            <person name="Smajs D."/>
            <person name="Norris S.J."/>
            <person name="Palzkill T."/>
            <person name="Petrosino J.F."/>
            <person name="Sodergren E."/>
            <person name="Norton J.E."/>
            <person name="Singh J."/>
            <person name="Richmond T.A."/>
            <person name="Molla M.N."/>
            <person name="Albert T.J."/>
            <person name="Weinstock G.M."/>
        </authorList>
    </citation>
    <scope>NUCLEOTIDE SEQUENCE [LARGE SCALE GENOMIC DNA]</scope>
    <source>
        <strain evidence="15 16">SS14</strain>
    </source>
</reference>
<dbReference type="PATRIC" id="fig|455434.6.peg.56"/>
<dbReference type="GeneID" id="93875854"/>
<evidence type="ECO:0000256" key="11">
    <source>
        <dbReference type="ARBA" id="ARBA00048954"/>
    </source>
</evidence>
<dbReference type="EC" id="5.6.2.3" evidence="12 13"/>
<dbReference type="FunFam" id="1.10.860.10:FF:000001">
    <property type="entry name" value="Replicative DNA helicase"/>
    <property type="match status" value="1"/>
</dbReference>
<dbReference type="GO" id="GO:0005829">
    <property type="term" value="C:cytosol"/>
    <property type="evidence" value="ECO:0007669"/>
    <property type="project" value="TreeGrafter"/>
</dbReference>
<evidence type="ECO:0000256" key="9">
    <source>
        <dbReference type="ARBA" id="ARBA00023235"/>
    </source>
</evidence>
<dbReference type="SUPFAM" id="SSF48024">
    <property type="entry name" value="N-terminal domain of DnaB helicase"/>
    <property type="match status" value="1"/>
</dbReference>
<keyword evidence="3 13" id="KW-0235">DNA replication</keyword>
<comment type="function">
    <text evidence="10 13">The main replicative DNA helicase, it participates in initiation and elongation during chromosome replication. Travels ahead of the DNA replisome, separating dsDNA into templates for DNA synthesis. A processive ATP-dependent 5'-3' DNA helicase it has DNA-dependent ATPase activity.</text>
</comment>
<dbReference type="AlphaFoldDB" id="A0A0H3BJK4"/>
<dbReference type="EMBL" id="CP000805">
    <property type="protein sequence ID" value="ACD70485.1"/>
    <property type="molecule type" value="Genomic_DNA"/>
</dbReference>
<protein>
    <recommendedName>
        <fullName evidence="12 13">Replicative DNA helicase</fullName>
        <ecNumber evidence="12 13">5.6.2.3</ecNumber>
    </recommendedName>
</protein>
<dbReference type="CDD" id="cd00984">
    <property type="entry name" value="DnaB_C"/>
    <property type="match status" value="1"/>
</dbReference>
<dbReference type="SMR" id="A0A0H3BJK4"/>
<dbReference type="PANTHER" id="PTHR30153">
    <property type="entry name" value="REPLICATIVE DNA HELICASE DNAB"/>
    <property type="match status" value="1"/>
</dbReference>
<keyword evidence="5 13" id="KW-0378">Hydrolase</keyword>
<keyword evidence="9" id="KW-0413">Isomerase</keyword>
<evidence type="ECO:0000256" key="5">
    <source>
        <dbReference type="ARBA" id="ARBA00022801"/>
    </source>
</evidence>
<dbReference type="GO" id="GO:0003677">
    <property type="term" value="F:DNA binding"/>
    <property type="evidence" value="ECO:0007669"/>
    <property type="project" value="UniProtKB-UniRule"/>
</dbReference>
<evidence type="ECO:0000256" key="10">
    <source>
        <dbReference type="ARBA" id="ARBA00044932"/>
    </source>
</evidence>
<dbReference type="Pfam" id="PF00772">
    <property type="entry name" value="DnaB"/>
    <property type="match status" value="1"/>
</dbReference>
<evidence type="ECO:0000256" key="3">
    <source>
        <dbReference type="ARBA" id="ARBA00022705"/>
    </source>
</evidence>
<dbReference type="Proteomes" id="UP000001202">
    <property type="component" value="Chromosome"/>
</dbReference>
<dbReference type="PANTHER" id="PTHR30153:SF2">
    <property type="entry name" value="REPLICATIVE DNA HELICASE"/>
    <property type="match status" value="1"/>
</dbReference>
<evidence type="ECO:0000256" key="1">
    <source>
        <dbReference type="ARBA" id="ARBA00008428"/>
    </source>
</evidence>
<dbReference type="InterPro" id="IPR027417">
    <property type="entry name" value="P-loop_NTPase"/>
</dbReference>
<dbReference type="GO" id="GO:0016887">
    <property type="term" value="F:ATP hydrolysis activity"/>
    <property type="evidence" value="ECO:0007669"/>
    <property type="project" value="RHEA"/>
</dbReference>
<dbReference type="KEGG" id="tpp:TPASS_0058"/>
<name>A0A0H3BJK4_TREPS</name>
<dbReference type="Pfam" id="PF03796">
    <property type="entry name" value="DnaB_C"/>
    <property type="match status" value="1"/>
</dbReference>
<evidence type="ECO:0000259" key="14">
    <source>
        <dbReference type="PROSITE" id="PS51199"/>
    </source>
</evidence>
<keyword evidence="4 13" id="KW-0547">Nucleotide-binding</keyword>
<dbReference type="InterPro" id="IPR036185">
    <property type="entry name" value="DNA_heli_DnaB-like_N_sf"/>
</dbReference>
<dbReference type="PROSITE" id="PS51199">
    <property type="entry name" value="SF4_HELICASE"/>
    <property type="match status" value="1"/>
</dbReference>
<dbReference type="InterPro" id="IPR016136">
    <property type="entry name" value="DNA_helicase_N/primase_C"/>
</dbReference>
<dbReference type="GO" id="GO:0006269">
    <property type="term" value="P:DNA replication, synthesis of primer"/>
    <property type="evidence" value="ECO:0007669"/>
    <property type="project" value="UniProtKB-UniRule"/>
</dbReference>
<dbReference type="InterPro" id="IPR007694">
    <property type="entry name" value="DNA_helicase_DnaB-like_C"/>
</dbReference>
<dbReference type="InterPro" id="IPR007693">
    <property type="entry name" value="DNA_helicase_DnaB-like_N"/>
</dbReference>
<evidence type="ECO:0000256" key="6">
    <source>
        <dbReference type="ARBA" id="ARBA00022806"/>
    </source>
</evidence>
<evidence type="ECO:0000313" key="16">
    <source>
        <dbReference type="Proteomes" id="UP000001202"/>
    </source>
</evidence>
<sequence>MPGMPNPTQELKGKIPPHNLEAERAVLGAVLLDDSALSTATEQLSASSFYSAAHQRIFQALVELSDLGQRPDILVLSEHLRSCEALDFVGGSAYVASLTDAVPSAANVEYYTRIVCDAAMRRSLLKVARIITAEAFNDTVSGNIVLETAQREIYDLTNARRVATFKLLKNLIPDLVNTIETRYRNQSDLVGIATGLTALDNLTGGFQNSELIVIGARPSMGKTALAMTMASNIAIRQRIPTAFFSLEMSNLLLMQRLIAAESGVSATNLRKGLLQLSDFGRIQNAAGEMYDAPLYIVDVPNMKLLDLRAVARRLCVQEKIQIIFVDYLGLIVADNPFAPRYEQFAAISQSLKSLARELDIPIVALSQVGRPAEGSAPNLADIRGSGAIEQDADVVMFLHRDRNETETQLILAKQRNGPIGTVELEFQASFTRFVCKSP</sequence>
<accession>A0A0H3BJK4</accession>
<keyword evidence="8 13" id="KW-0238">DNA-binding</keyword>
<comment type="similarity">
    <text evidence="1 13">Belongs to the helicase family. DnaB subfamily.</text>
</comment>
<dbReference type="SUPFAM" id="SSF52540">
    <property type="entry name" value="P-loop containing nucleoside triphosphate hydrolases"/>
    <property type="match status" value="1"/>
</dbReference>
<keyword evidence="2 13" id="KW-0639">Primosome</keyword>
<organism evidence="15 16">
    <name type="scientific">Treponema pallidum subsp. pallidum (strain SS14)</name>
    <dbReference type="NCBI Taxonomy" id="455434"/>
    <lineage>
        <taxon>Bacteria</taxon>
        <taxon>Pseudomonadati</taxon>
        <taxon>Spirochaetota</taxon>
        <taxon>Spirochaetia</taxon>
        <taxon>Spirochaetales</taxon>
        <taxon>Treponemataceae</taxon>
        <taxon>Treponema</taxon>
    </lineage>
</organism>
<evidence type="ECO:0000256" key="4">
    <source>
        <dbReference type="ARBA" id="ARBA00022741"/>
    </source>
</evidence>
<dbReference type="InterPro" id="IPR007692">
    <property type="entry name" value="DNA_helicase_DnaB"/>
</dbReference>
<dbReference type="NCBIfam" id="TIGR00665">
    <property type="entry name" value="DnaB"/>
    <property type="match status" value="1"/>
</dbReference>
<dbReference type="GO" id="GO:0005524">
    <property type="term" value="F:ATP binding"/>
    <property type="evidence" value="ECO:0007669"/>
    <property type="project" value="UniProtKB-UniRule"/>
</dbReference>
<dbReference type="RefSeq" id="WP_010881507.1">
    <property type="nucleotide sequence ID" value="NC_010741.1"/>
</dbReference>
<evidence type="ECO:0000256" key="12">
    <source>
        <dbReference type="NCBIfam" id="TIGR00665"/>
    </source>
</evidence>
<keyword evidence="7 13" id="KW-0067">ATP-binding</keyword>
<gene>
    <name evidence="15" type="primary">dnaB</name>
    <name evidence="15" type="ordered locus">TPASS_0058</name>
</gene>
<dbReference type="GO" id="GO:1990077">
    <property type="term" value="C:primosome complex"/>
    <property type="evidence" value="ECO:0007669"/>
    <property type="project" value="UniProtKB-UniRule"/>
</dbReference>
<dbReference type="Gene3D" id="1.10.860.10">
    <property type="entry name" value="DNAb Helicase, Chain A"/>
    <property type="match status" value="1"/>
</dbReference>
<comment type="catalytic activity">
    <reaction evidence="11 13">
        <text>ATP + H2O = ADP + phosphate + H(+)</text>
        <dbReference type="Rhea" id="RHEA:13065"/>
        <dbReference type="ChEBI" id="CHEBI:15377"/>
        <dbReference type="ChEBI" id="CHEBI:15378"/>
        <dbReference type="ChEBI" id="CHEBI:30616"/>
        <dbReference type="ChEBI" id="CHEBI:43474"/>
        <dbReference type="ChEBI" id="CHEBI:456216"/>
        <dbReference type="EC" id="5.6.2.3"/>
    </reaction>
</comment>
<evidence type="ECO:0000313" key="15">
    <source>
        <dbReference type="EMBL" id="ACD70485.1"/>
    </source>
</evidence>
<evidence type="ECO:0000256" key="8">
    <source>
        <dbReference type="ARBA" id="ARBA00023125"/>
    </source>
</evidence>
<dbReference type="GO" id="GO:0043139">
    <property type="term" value="F:5'-3' DNA helicase activity"/>
    <property type="evidence" value="ECO:0007669"/>
    <property type="project" value="UniProtKB-EC"/>
</dbReference>
<evidence type="ECO:0000256" key="2">
    <source>
        <dbReference type="ARBA" id="ARBA00022515"/>
    </source>
</evidence>
<proteinExistence type="inferred from homology"/>
<dbReference type="Gene3D" id="3.40.50.300">
    <property type="entry name" value="P-loop containing nucleotide triphosphate hydrolases"/>
    <property type="match status" value="1"/>
</dbReference>
<evidence type="ECO:0000256" key="13">
    <source>
        <dbReference type="RuleBase" id="RU362085"/>
    </source>
</evidence>
<feature type="domain" description="SF4 helicase" evidence="14">
    <location>
        <begin position="185"/>
        <end position="438"/>
    </location>
</feature>
<keyword evidence="6 13" id="KW-0347">Helicase</keyword>